<evidence type="ECO:0000313" key="6">
    <source>
        <dbReference type="EMBL" id="KAJ3252237.1"/>
    </source>
</evidence>
<dbReference type="InterPro" id="IPR000504">
    <property type="entry name" value="RRM_dom"/>
</dbReference>
<dbReference type="Gene3D" id="3.30.70.330">
    <property type="match status" value="1"/>
</dbReference>
<dbReference type="InterPro" id="IPR035974">
    <property type="entry name" value="Rap/Ran-GAP_sf"/>
</dbReference>
<evidence type="ECO:0008006" key="8">
    <source>
        <dbReference type="Google" id="ProtNLM"/>
    </source>
</evidence>
<proteinExistence type="predicted"/>
<dbReference type="InterPro" id="IPR034215">
    <property type="entry name" value="RBM42_RRM"/>
</dbReference>
<dbReference type="InterPro" id="IPR000331">
    <property type="entry name" value="Rap/Ran_GAP_dom"/>
</dbReference>
<dbReference type="Proteomes" id="UP001210925">
    <property type="component" value="Unassembled WGS sequence"/>
</dbReference>
<comment type="caution">
    <text evidence="6">The sequence shown here is derived from an EMBL/GenBank/DDBJ whole genome shotgun (WGS) entry which is preliminary data.</text>
</comment>
<dbReference type="PROSITE" id="PS50085">
    <property type="entry name" value="RAPGAP"/>
    <property type="match status" value="1"/>
</dbReference>
<dbReference type="PANTHER" id="PTHR21344:SF1">
    <property type="entry name" value="RAL GTPASE-ACTIVATING PROTEIN SUBUNIT BETA"/>
    <property type="match status" value="1"/>
</dbReference>
<name>A0AAD5Y548_9FUNG</name>
<evidence type="ECO:0000256" key="3">
    <source>
        <dbReference type="SAM" id="MobiDB-lite"/>
    </source>
</evidence>
<dbReference type="SMART" id="SM00360">
    <property type="entry name" value="RRM"/>
    <property type="match status" value="1"/>
</dbReference>
<dbReference type="Pfam" id="PF20412">
    <property type="entry name" value="RALGAPB_N"/>
    <property type="match status" value="1"/>
</dbReference>
<dbReference type="GO" id="GO:0051056">
    <property type="term" value="P:regulation of small GTPase mediated signal transduction"/>
    <property type="evidence" value="ECO:0007669"/>
    <property type="project" value="InterPro"/>
</dbReference>
<feature type="domain" description="Rap-GAP" evidence="4">
    <location>
        <begin position="1344"/>
        <end position="1607"/>
    </location>
</feature>
<dbReference type="PANTHER" id="PTHR21344">
    <property type="entry name" value="RAL GTPASE-ACTIVATING PROTEIN SUBUNIT BETA"/>
    <property type="match status" value="1"/>
</dbReference>
<feature type="domain" description="RRM" evidence="5">
    <location>
        <begin position="147"/>
        <end position="225"/>
    </location>
</feature>
<evidence type="ECO:0000259" key="5">
    <source>
        <dbReference type="PROSITE" id="PS50102"/>
    </source>
</evidence>
<keyword evidence="2" id="KW-0694">RNA-binding</keyword>
<dbReference type="EMBL" id="JADGKB010000149">
    <property type="protein sequence ID" value="KAJ3252237.1"/>
    <property type="molecule type" value="Genomic_DNA"/>
</dbReference>
<feature type="compositionally biased region" description="Basic and acidic residues" evidence="3">
    <location>
        <begin position="40"/>
        <end position="51"/>
    </location>
</feature>
<protein>
    <recommendedName>
        <fullName evidence="8">RRM domain-containing protein</fullName>
    </recommendedName>
</protein>
<dbReference type="PROSITE" id="PS50102">
    <property type="entry name" value="RRM"/>
    <property type="match status" value="1"/>
</dbReference>
<dbReference type="InterPro" id="IPR012677">
    <property type="entry name" value="Nucleotide-bd_a/b_plait_sf"/>
</dbReference>
<dbReference type="Gene3D" id="3.40.50.11210">
    <property type="entry name" value="Rap/Ran-GAP"/>
    <property type="match status" value="1"/>
</dbReference>
<evidence type="ECO:0000256" key="1">
    <source>
        <dbReference type="ARBA" id="ARBA00022468"/>
    </source>
</evidence>
<dbReference type="SUPFAM" id="SSF54928">
    <property type="entry name" value="RNA-binding domain, RBD"/>
    <property type="match status" value="1"/>
</dbReference>
<keyword evidence="7" id="KW-1185">Reference proteome</keyword>
<sequence>MEQESNLINELPQSALEKVEKQISSILPVKTKDVTTSLHIKKDPTKTEKKSSRTKVKIRPSDNLGAAPLPEGYISSLMAKQQAEPKIIAPTSHAEKVRIAQEKRPYIPKPQKKSAQNILRAAGGEVWEDPTLVYWDDSTIWLTIDDYRLFAGDLGNEVTDELLAKAFSNYPSVLRTYVVRDKKSLKSKGYGFISFGDPDDYVRAMKEMNGKYVGNRPITLKRSNWKDRQADATNIARQKELAEVAKNPIKKQDTGAESFRSESGYIIIKQLESNILHEFPLDVKCILISKVNHFILTPPSNVNPSDILTSPAHVKFVMEFIGQGFNLPLENIKTISDGLNIYSNWLQQPDTRPIIIKQLGIESEITQKYFQTIFKHISLLFRARTAAMKTLEELNEHINELISLCEKILASLRVFVQENKDNLTEETWMVLLKVLLGTCDTILRSPIAKQINTANQKTHELSTEQVNSVMGDKLCEALIRTLLEIWYESKLISIDMFDRLKAHFMTWTHRVQMVNQWCVEVLNLTRIVIAETLKANIYGDHSDYSLASIPLDEFIPERDYIFYAWHRTIYMIQNPIELEALNFQTAIYGLSKLVDELHAFDVEILPEVHDLMFGEWLFDASAVSKPGYEAGRAEALAILCRIFNKLQRYEKFHDAYLEKFYLVLQKGLKADFLSLTSIILNSSRLFSNELSGFRMLFPDYIQSLSRIIPIIQAAPQDFFGQKIDLDELRRGAYVVLSAMVFSLDGFKYIEIDHLPYQSQSNALSAQFATMAKDLYKFDHESGLTFEMLKENVLTLFLEALVSESNIKNCRYILNLISCYAVHESKNTPDIYVVFIKIIQEKLMLSEHWSQEIILAAFDLLSLISVNMPIENENCEKCARDLTISICHYVEQLLKSDNLVAIQSRIVRAFDLIAKWSLLGDWLQGDSGAKKIVVGALIRGATILDRENPYSSVTPRSTEPPEVQNKYLSAVTMAALSKLSDSLKAEAPGINQSSFSNTINVFLQANSAVNSARIKKPLPRVNPSTKKFGRLRLSYQNSGINMVSTGSKDGGFGLPTFAVLSTEIQIKSAAESALSLLWIRLGNFPPKMSCLGIAQLNSAWDEYKESKRLANARHALQTTFPDEPKPISDVHGMIRYFGYQKRLILGFVERPQWDKGYTSIHSPTIAVSFRDSNGYFSWFGEFQYLSSSHGVKMRHSNYCSPTTLDSPEAVVEPPEQEKSEIVKVHFTPSKYPTTGNSLSIIELKSINERNIPEVDSCFLSTPDLAAASSFIDIISEAEVFENSVSTEGQISSVAKPHPVVNAISNSYLPQIYRLFMATMGVLDYQPNYNLILSPLPISDSLLSDLRKLDKISERDCYSISVICCNSGDDSLSLILEASDAISKEYEAFLWSLGSPIHLNSHLGYKGNLDASVCPVAPYFSNINMQVIFNAPYLFKKHTTGNRQFSWAKFHKGLVTTEAGGSVEDLTRVSIENHKQRPRAQTVLINQNETGKDTFEWVLERDSVVILWIEDLHNVLAFCQELPANIIAILAVHPLINSKGLYTIKIIGRPGVLEDVLNAGPLLDDNVIAEESLATLVRHTAVNIYKSNLISKNGYRRPNMARRQAIEELCNKHTGQNGIYANLFSK</sequence>
<evidence type="ECO:0000259" key="4">
    <source>
        <dbReference type="PROSITE" id="PS50085"/>
    </source>
</evidence>
<dbReference type="InterPro" id="IPR039930">
    <property type="entry name" value="RALGAPB"/>
</dbReference>
<gene>
    <name evidence="6" type="ORF">HK103_001672</name>
</gene>
<dbReference type="CDD" id="cd12383">
    <property type="entry name" value="RRM_RBM42"/>
    <property type="match status" value="1"/>
</dbReference>
<dbReference type="InterPro" id="IPR046859">
    <property type="entry name" value="RGPA/RALGAPB_N"/>
</dbReference>
<dbReference type="GO" id="GO:0005096">
    <property type="term" value="F:GTPase activator activity"/>
    <property type="evidence" value="ECO:0007669"/>
    <property type="project" value="UniProtKB-KW"/>
</dbReference>
<evidence type="ECO:0000313" key="7">
    <source>
        <dbReference type="Proteomes" id="UP001210925"/>
    </source>
</evidence>
<dbReference type="Pfam" id="PF00076">
    <property type="entry name" value="RRM_1"/>
    <property type="match status" value="1"/>
</dbReference>
<reference evidence="6" key="1">
    <citation type="submission" date="2020-05" db="EMBL/GenBank/DDBJ databases">
        <title>Phylogenomic resolution of chytrid fungi.</title>
        <authorList>
            <person name="Stajich J.E."/>
            <person name="Amses K."/>
            <person name="Simmons R."/>
            <person name="Seto K."/>
            <person name="Myers J."/>
            <person name="Bonds A."/>
            <person name="Quandt C.A."/>
            <person name="Barry K."/>
            <person name="Liu P."/>
            <person name="Grigoriev I."/>
            <person name="Longcore J.E."/>
            <person name="James T.Y."/>
        </authorList>
    </citation>
    <scope>NUCLEOTIDE SEQUENCE</scope>
    <source>
        <strain evidence="6">PLAUS21</strain>
    </source>
</reference>
<dbReference type="GO" id="GO:0003723">
    <property type="term" value="F:RNA binding"/>
    <property type="evidence" value="ECO:0007669"/>
    <property type="project" value="UniProtKB-UniRule"/>
</dbReference>
<evidence type="ECO:0000256" key="2">
    <source>
        <dbReference type="PROSITE-ProRule" id="PRU00176"/>
    </source>
</evidence>
<dbReference type="InterPro" id="IPR035979">
    <property type="entry name" value="RBD_domain_sf"/>
</dbReference>
<feature type="region of interest" description="Disordered" evidence="3">
    <location>
        <begin position="38"/>
        <end position="64"/>
    </location>
</feature>
<organism evidence="6 7">
    <name type="scientific">Boothiomyces macroporosus</name>
    <dbReference type="NCBI Taxonomy" id="261099"/>
    <lineage>
        <taxon>Eukaryota</taxon>
        <taxon>Fungi</taxon>
        <taxon>Fungi incertae sedis</taxon>
        <taxon>Chytridiomycota</taxon>
        <taxon>Chytridiomycota incertae sedis</taxon>
        <taxon>Chytridiomycetes</taxon>
        <taxon>Rhizophydiales</taxon>
        <taxon>Terramycetaceae</taxon>
        <taxon>Boothiomyces</taxon>
    </lineage>
</organism>
<dbReference type="SUPFAM" id="SSF111347">
    <property type="entry name" value="Rap/Ran-GAP"/>
    <property type="match status" value="1"/>
</dbReference>
<keyword evidence="1" id="KW-0343">GTPase activation</keyword>
<accession>A0AAD5Y548</accession>